<name>A0ABY9HNH6_9ACTN</name>
<sequence length="143" mass="15507">MTQMIHAPVPPPWRLRVLAYAAITAALVVKAVPGDRRRMAVRLAVARSVRALPPAQHALVQDLYEAVVACQPLWWRGQIDCKERSLATVLATALAGRRCHLVLGARALPAAFHAWVMTVDGTHVGNGEAGGHDHPWTPVYTTA</sequence>
<dbReference type="Proteomes" id="UP001239522">
    <property type="component" value="Chromosome"/>
</dbReference>
<organism evidence="2 3">
    <name type="scientific">Streptomyces castrisilvae</name>
    <dbReference type="NCBI Taxonomy" id="3033811"/>
    <lineage>
        <taxon>Bacteria</taxon>
        <taxon>Bacillati</taxon>
        <taxon>Actinomycetota</taxon>
        <taxon>Actinomycetes</taxon>
        <taxon>Kitasatosporales</taxon>
        <taxon>Streptomycetaceae</taxon>
        <taxon>Streptomyces</taxon>
    </lineage>
</organism>
<dbReference type="NCBIfam" id="NF033537">
    <property type="entry name" value="lasso_biosyn_B2"/>
    <property type="match status" value="1"/>
</dbReference>
<proteinExistence type="predicted"/>
<protein>
    <submittedName>
        <fullName evidence="2">Lasso peptide biosynthesis B2 protein</fullName>
    </submittedName>
</protein>
<gene>
    <name evidence="2" type="ORF">P8A18_19945</name>
</gene>
<dbReference type="InterPro" id="IPR032708">
    <property type="entry name" value="McjB_C"/>
</dbReference>
<dbReference type="EMBL" id="CP120997">
    <property type="protein sequence ID" value="WLQ35548.1"/>
    <property type="molecule type" value="Genomic_DNA"/>
</dbReference>
<accession>A0ABY9HNH6</accession>
<feature type="domain" description="Microcin J25-processing protein McjB C-terminal" evidence="1">
    <location>
        <begin position="35"/>
        <end position="128"/>
    </location>
</feature>
<dbReference type="RefSeq" id="WP_306056296.1">
    <property type="nucleotide sequence ID" value="NZ_CP120997.1"/>
</dbReference>
<evidence type="ECO:0000259" key="1">
    <source>
        <dbReference type="Pfam" id="PF13471"/>
    </source>
</evidence>
<evidence type="ECO:0000313" key="3">
    <source>
        <dbReference type="Proteomes" id="UP001239522"/>
    </source>
</evidence>
<reference evidence="2 3" key="1">
    <citation type="submission" date="2023-03" db="EMBL/GenBank/DDBJ databases">
        <title>Isolation and description of six Streptomyces strains from soil environments, able to metabolize different microbial glucans.</title>
        <authorList>
            <person name="Widen T."/>
            <person name="Larsbrink J."/>
        </authorList>
    </citation>
    <scope>NUCLEOTIDE SEQUENCE [LARGE SCALE GENOMIC DNA]</scope>
    <source>
        <strain evidence="2 3">Mut1</strain>
    </source>
</reference>
<dbReference type="InterPro" id="IPR053521">
    <property type="entry name" value="McjB-like"/>
</dbReference>
<evidence type="ECO:0000313" key="2">
    <source>
        <dbReference type="EMBL" id="WLQ35548.1"/>
    </source>
</evidence>
<dbReference type="Pfam" id="PF13471">
    <property type="entry name" value="Transglut_core3"/>
    <property type="match status" value="1"/>
</dbReference>
<keyword evidence="3" id="KW-1185">Reference proteome</keyword>